<dbReference type="SMART" id="SM00456">
    <property type="entry name" value="WW"/>
    <property type="match status" value="2"/>
</dbReference>
<reference evidence="5" key="1">
    <citation type="submission" date="2025-08" db="UniProtKB">
        <authorList>
            <consortium name="Ensembl"/>
        </authorList>
    </citation>
    <scope>IDENTIFICATION</scope>
</reference>
<dbReference type="Ensembl" id="ENSGMOT00000046452.1">
    <property type="protein sequence ID" value="ENSGMOP00000028481.1"/>
    <property type="gene ID" value="ENSGMOG00000019237.2"/>
</dbReference>
<dbReference type="Gene3D" id="2.20.70.10">
    <property type="match status" value="2"/>
</dbReference>
<dbReference type="PROSITE" id="PS51676">
    <property type="entry name" value="FF"/>
    <property type="match status" value="6"/>
</dbReference>
<dbReference type="CDD" id="cd00201">
    <property type="entry name" value="WW"/>
    <property type="match status" value="2"/>
</dbReference>
<dbReference type="InterPro" id="IPR039726">
    <property type="entry name" value="Prp40-like"/>
</dbReference>
<dbReference type="GO" id="GO:0003723">
    <property type="term" value="F:RNA binding"/>
    <property type="evidence" value="ECO:0007669"/>
    <property type="project" value="TreeGrafter"/>
</dbReference>
<feature type="domain" description="WW" evidence="3">
    <location>
        <begin position="133"/>
        <end position="161"/>
    </location>
</feature>
<dbReference type="Pfam" id="PF01846">
    <property type="entry name" value="FF"/>
    <property type="match status" value="3"/>
</dbReference>
<name>A0A8C5AA42_GADMO</name>
<feature type="compositionally biased region" description="Pro residues" evidence="2">
    <location>
        <begin position="12"/>
        <end position="43"/>
    </location>
</feature>
<sequence length="790" mass="90909">MSSSEGNNGPSQAPPYPGVPPSGMPPPFMGPPGIPPHFPPMGMPPMGQRPPNMTPMPPGMMPPGMMPPMGGPPMGQVRFHLGLRLYLKHKSVWTEHKSLDAKTYYYNTETKQSTWEKPDDLKSPAEQMLSKCPWKEYKSDTGKPYYYNSLTKESRWTKPKELEDLEGRTAEAMAPGTAPAPAMQADLAAAGAIAMATMMEAEPAPARAEEPMSQVAELTATDAPVASAEAPVAVETAASAEAPKEERPELQKKTYKWNTKEEAKQAFKELLKEKGVSSNSSWEQAMKMIINDPRYSALPKLSEKKQAFNAYKVQTEKEEKEEARIKYKESKETYQRFLENHDKMTSTTRYKKAEQMFSDQEVWSCVPERDRLEIYEDVLFYLAKKEKEQAKQLRKRNWEALKNILDNMANVTYRTTWSEAQQYLLDNPTFAEDEELQNMDKEDALICFEEHIRALEKEEEDEKQKTQLRERRRQRKNRESFQKFLDELHDHGQLHSMSAWMEMYPTVSSDIRFANMLGQPGVTPLDLFKFYVEDLKARYHDEKRIIKDILKDKSFLVEVNTTFEDFGTVISSDKRATTLDAGNIKLAFNSLLEKAEAREREREKEEARKMKRKEAAFKSMLKQATPPLEPEASWETVRERFLKESVFEDVTLESERKRIFKDFMHVLEHECQHHHSKTKKHSKKSKKHHRKRSRSRSVRPAPPAQHSAGAASESDGDKKGRERDGKREKDQEKDKENDKSRGKSHQEPKQKSPKRKAPKEEGGWDTSGSELSEGELEKRRRTLLEQLDAP</sequence>
<feature type="domain" description="WW" evidence="3">
    <location>
        <begin position="93"/>
        <end position="120"/>
    </location>
</feature>
<feature type="domain" description="FF" evidence="4">
    <location>
        <begin position="327"/>
        <end position="381"/>
    </location>
</feature>
<feature type="region of interest" description="Disordered" evidence="2">
    <location>
        <begin position="599"/>
        <end position="630"/>
    </location>
</feature>
<dbReference type="Pfam" id="PF00397">
    <property type="entry name" value="WW"/>
    <property type="match status" value="2"/>
</dbReference>
<feature type="compositionally biased region" description="Polar residues" evidence="2">
    <location>
        <begin position="1"/>
        <end position="11"/>
    </location>
</feature>
<dbReference type="PROSITE" id="PS50020">
    <property type="entry name" value="WW_DOMAIN_2"/>
    <property type="match status" value="2"/>
</dbReference>
<feature type="compositionally biased region" description="Basic residues" evidence="2">
    <location>
        <begin position="674"/>
        <end position="697"/>
    </location>
</feature>
<dbReference type="SUPFAM" id="SSF81698">
    <property type="entry name" value="FF domain"/>
    <property type="match status" value="5"/>
</dbReference>
<dbReference type="Gene3D" id="1.10.10.440">
    <property type="entry name" value="FF domain"/>
    <property type="match status" value="5"/>
</dbReference>
<evidence type="ECO:0000313" key="5">
    <source>
        <dbReference type="Ensembl" id="ENSGMOP00000028481.1"/>
    </source>
</evidence>
<evidence type="ECO:0000313" key="6">
    <source>
        <dbReference type="Proteomes" id="UP000694546"/>
    </source>
</evidence>
<dbReference type="GO" id="GO:0016607">
    <property type="term" value="C:nuclear speck"/>
    <property type="evidence" value="ECO:0007669"/>
    <property type="project" value="UniProtKB-SubCell"/>
</dbReference>
<dbReference type="InterPro" id="IPR036020">
    <property type="entry name" value="WW_dom_sf"/>
</dbReference>
<feature type="domain" description="FF" evidence="4">
    <location>
        <begin position="394"/>
        <end position="454"/>
    </location>
</feature>
<reference evidence="5" key="2">
    <citation type="submission" date="2025-09" db="UniProtKB">
        <authorList>
            <consortium name="Ensembl"/>
        </authorList>
    </citation>
    <scope>IDENTIFICATION</scope>
</reference>
<feature type="domain" description="FF" evidence="4">
    <location>
        <begin position="609"/>
        <end position="666"/>
    </location>
</feature>
<dbReference type="GO" id="GO:0045292">
    <property type="term" value="P:mRNA cis splicing, via spliceosome"/>
    <property type="evidence" value="ECO:0007669"/>
    <property type="project" value="InterPro"/>
</dbReference>
<dbReference type="PANTHER" id="PTHR11864">
    <property type="entry name" value="PRE-MRNA-PROCESSING PROTEIN PRP40"/>
    <property type="match status" value="1"/>
</dbReference>
<dbReference type="InterPro" id="IPR001202">
    <property type="entry name" value="WW_dom"/>
</dbReference>
<evidence type="ECO:0000259" key="4">
    <source>
        <dbReference type="PROSITE" id="PS51676"/>
    </source>
</evidence>
<evidence type="ECO:0000259" key="3">
    <source>
        <dbReference type="PROSITE" id="PS50020"/>
    </source>
</evidence>
<keyword evidence="6" id="KW-1185">Reference proteome</keyword>
<dbReference type="Proteomes" id="UP000694546">
    <property type="component" value="Chromosome 20"/>
</dbReference>
<feature type="coiled-coil region" evidence="1">
    <location>
        <begin position="313"/>
        <end position="340"/>
    </location>
</feature>
<dbReference type="GeneTree" id="ENSGT00930000150980"/>
<organism evidence="5 6">
    <name type="scientific">Gadus morhua</name>
    <name type="common">Atlantic cod</name>
    <dbReference type="NCBI Taxonomy" id="8049"/>
    <lineage>
        <taxon>Eukaryota</taxon>
        <taxon>Metazoa</taxon>
        <taxon>Chordata</taxon>
        <taxon>Craniata</taxon>
        <taxon>Vertebrata</taxon>
        <taxon>Euteleostomi</taxon>
        <taxon>Actinopterygii</taxon>
        <taxon>Neopterygii</taxon>
        <taxon>Teleostei</taxon>
        <taxon>Neoteleostei</taxon>
        <taxon>Acanthomorphata</taxon>
        <taxon>Zeiogadaria</taxon>
        <taxon>Gadariae</taxon>
        <taxon>Gadiformes</taxon>
        <taxon>Gadoidei</taxon>
        <taxon>Gadidae</taxon>
        <taxon>Gadus</taxon>
    </lineage>
</organism>
<feature type="domain" description="FF" evidence="4">
    <location>
        <begin position="474"/>
        <end position="534"/>
    </location>
</feature>
<dbReference type="GO" id="GO:0016363">
    <property type="term" value="C:nuclear matrix"/>
    <property type="evidence" value="ECO:0007669"/>
    <property type="project" value="UniProtKB-SubCell"/>
</dbReference>
<gene>
    <name evidence="5" type="primary">PRPF40A</name>
    <name evidence="5" type="synonym">prpf40a</name>
</gene>
<dbReference type="PROSITE" id="PS01159">
    <property type="entry name" value="WW_DOMAIN_1"/>
    <property type="match status" value="2"/>
</dbReference>
<dbReference type="GO" id="GO:0071004">
    <property type="term" value="C:U2-type prespliceosome"/>
    <property type="evidence" value="ECO:0007669"/>
    <property type="project" value="TreeGrafter"/>
</dbReference>
<feature type="domain" description="FF" evidence="4">
    <location>
        <begin position="260"/>
        <end position="314"/>
    </location>
</feature>
<dbReference type="Pfam" id="PF25432">
    <property type="entry name" value="FF_PRPF40A"/>
    <property type="match status" value="1"/>
</dbReference>
<feature type="domain" description="FF" evidence="4">
    <location>
        <begin position="539"/>
        <end position="594"/>
    </location>
</feature>
<dbReference type="SMART" id="SM00441">
    <property type="entry name" value="FF"/>
    <property type="match status" value="4"/>
</dbReference>
<dbReference type="AlphaFoldDB" id="A0A8C5AA42"/>
<feature type="compositionally biased region" description="Basic and acidic residues" evidence="2">
    <location>
        <begin position="715"/>
        <end position="750"/>
    </location>
</feature>
<dbReference type="SUPFAM" id="SSF51045">
    <property type="entry name" value="WW domain"/>
    <property type="match status" value="2"/>
</dbReference>
<evidence type="ECO:0000256" key="2">
    <source>
        <dbReference type="SAM" id="MobiDB-lite"/>
    </source>
</evidence>
<feature type="region of interest" description="Disordered" evidence="2">
    <location>
        <begin position="671"/>
        <end position="790"/>
    </location>
</feature>
<feature type="region of interest" description="Disordered" evidence="2">
    <location>
        <begin position="1"/>
        <end position="59"/>
    </location>
</feature>
<accession>A0A8C5AA42</accession>
<proteinExistence type="predicted"/>
<keyword evidence="1" id="KW-0175">Coiled coil</keyword>
<protein>
    <submittedName>
        <fullName evidence="5">PRP40 pre-mRNA processing factor 40 homolog A</fullName>
    </submittedName>
</protein>
<dbReference type="GO" id="GO:0005685">
    <property type="term" value="C:U1 snRNP"/>
    <property type="evidence" value="ECO:0007669"/>
    <property type="project" value="TreeGrafter"/>
</dbReference>
<dbReference type="PANTHER" id="PTHR11864:SF0">
    <property type="entry name" value="PRP40 PRE-MRNA PROCESSING FACTOR 40 HOMOLOG A (YEAST)"/>
    <property type="match status" value="1"/>
</dbReference>
<dbReference type="InterPro" id="IPR036517">
    <property type="entry name" value="FF_domain_sf"/>
</dbReference>
<dbReference type="InterPro" id="IPR002713">
    <property type="entry name" value="FF_domain"/>
</dbReference>
<evidence type="ECO:0000256" key="1">
    <source>
        <dbReference type="SAM" id="Coils"/>
    </source>
</evidence>
<feature type="compositionally biased region" description="Basic and acidic residues" evidence="2">
    <location>
        <begin position="599"/>
        <end position="616"/>
    </location>
</feature>